<feature type="region of interest" description="Disordered" evidence="1">
    <location>
        <begin position="173"/>
        <end position="196"/>
    </location>
</feature>
<protein>
    <recommendedName>
        <fullName evidence="5">Copper chaperone PCu(A)C</fullName>
    </recommendedName>
</protein>
<dbReference type="PANTHER" id="PTHR36302:SF1">
    <property type="entry name" value="COPPER CHAPERONE PCU(A)C"/>
    <property type="match status" value="1"/>
</dbReference>
<keyword evidence="2" id="KW-0732">Signal</keyword>
<proteinExistence type="predicted"/>
<keyword evidence="4" id="KW-1185">Reference proteome</keyword>
<evidence type="ECO:0008006" key="5">
    <source>
        <dbReference type="Google" id="ProtNLM"/>
    </source>
</evidence>
<evidence type="ECO:0000313" key="3">
    <source>
        <dbReference type="EMBL" id="AWK84826.1"/>
    </source>
</evidence>
<dbReference type="InterPro" id="IPR007410">
    <property type="entry name" value="LpqE-like"/>
</dbReference>
<dbReference type="AlphaFoldDB" id="A0A2S2CK43"/>
<dbReference type="SUPFAM" id="SSF110087">
    <property type="entry name" value="DR1885-like metal-binding protein"/>
    <property type="match status" value="1"/>
</dbReference>
<dbReference type="InterPro" id="IPR058248">
    <property type="entry name" value="Lxx211020-like"/>
</dbReference>
<evidence type="ECO:0000256" key="2">
    <source>
        <dbReference type="SAM" id="SignalP"/>
    </source>
</evidence>
<sequence length="196" mass="19567">MIARLAAVAVAATVALGALCGPAAAAEGVAATDAWARAGAPAAKAGAAFLTLTNQGAAADRLVAAESPVADKTELHTHLMDNGVMKMRPVDAIELPPGSPVMLKPGGLHVMFLGLKQPLTEGARFPVTLVFEKAGRLTVDVTVQGAAAMGPGGMGAGAMGQGHMNPGHMNPGHMNPGHMGQGGMMNQAPAGTPQKQ</sequence>
<dbReference type="PANTHER" id="PTHR36302">
    <property type="entry name" value="BLR7088 PROTEIN"/>
    <property type="match status" value="1"/>
</dbReference>
<evidence type="ECO:0000256" key="1">
    <source>
        <dbReference type="SAM" id="MobiDB-lite"/>
    </source>
</evidence>
<dbReference type="EMBL" id="CP029352">
    <property type="protein sequence ID" value="AWK84826.1"/>
    <property type="molecule type" value="Genomic_DNA"/>
</dbReference>
<dbReference type="Proteomes" id="UP000245629">
    <property type="component" value="Chromosome 1"/>
</dbReference>
<dbReference type="InterPro" id="IPR036182">
    <property type="entry name" value="PCuAC_sf"/>
</dbReference>
<reference evidence="4" key="1">
    <citation type="submission" date="2018-05" db="EMBL/GenBank/DDBJ databases">
        <title>Azospirillum thermophila sp. nov., a novel isolated from hot spring.</title>
        <authorList>
            <person name="Zhao Z."/>
        </authorList>
    </citation>
    <scope>NUCLEOTIDE SEQUENCE [LARGE SCALE GENOMIC DNA]</scope>
    <source>
        <strain evidence="4">CFH 70021</strain>
    </source>
</reference>
<feature type="signal peptide" evidence="2">
    <location>
        <begin position="1"/>
        <end position="25"/>
    </location>
</feature>
<gene>
    <name evidence="3" type="ORF">DEW08_00235</name>
</gene>
<organism evidence="3 4">
    <name type="scientific">Azospirillum thermophilum</name>
    <dbReference type="NCBI Taxonomy" id="2202148"/>
    <lineage>
        <taxon>Bacteria</taxon>
        <taxon>Pseudomonadati</taxon>
        <taxon>Pseudomonadota</taxon>
        <taxon>Alphaproteobacteria</taxon>
        <taxon>Rhodospirillales</taxon>
        <taxon>Azospirillaceae</taxon>
        <taxon>Azospirillum</taxon>
    </lineage>
</organism>
<dbReference type="RefSeq" id="WP_109323544.1">
    <property type="nucleotide sequence ID" value="NZ_CP029352.1"/>
</dbReference>
<dbReference type="OrthoDB" id="9796962at2"/>
<accession>A0A2S2CK43</accession>
<feature type="chain" id="PRO_5015491303" description="Copper chaperone PCu(A)C" evidence="2">
    <location>
        <begin position="26"/>
        <end position="196"/>
    </location>
</feature>
<dbReference type="Pfam" id="PF04314">
    <property type="entry name" value="PCuAC"/>
    <property type="match status" value="1"/>
</dbReference>
<evidence type="ECO:0000313" key="4">
    <source>
        <dbReference type="Proteomes" id="UP000245629"/>
    </source>
</evidence>
<dbReference type="KEGG" id="azz:DEW08_00235"/>
<name>A0A2S2CK43_9PROT</name>
<dbReference type="Gene3D" id="2.60.40.1890">
    <property type="entry name" value="PCu(A)C copper chaperone"/>
    <property type="match status" value="1"/>
</dbReference>